<evidence type="ECO:0000259" key="4">
    <source>
        <dbReference type="PROSITE" id="PS50042"/>
    </source>
</evidence>
<dbReference type="InterPro" id="IPR014710">
    <property type="entry name" value="RmlC-like_jellyroll"/>
</dbReference>
<dbReference type="Gene3D" id="2.60.120.10">
    <property type="entry name" value="Jelly Rolls"/>
    <property type="match status" value="1"/>
</dbReference>
<evidence type="ECO:0000256" key="2">
    <source>
        <dbReference type="ARBA" id="ARBA00023125"/>
    </source>
</evidence>
<organism evidence="5 6">
    <name type="scientific">Sulfurovum xiamenensis</name>
    <dbReference type="NCBI Taxonomy" id="3019066"/>
    <lineage>
        <taxon>Bacteria</taxon>
        <taxon>Pseudomonadati</taxon>
        <taxon>Campylobacterota</taxon>
        <taxon>Epsilonproteobacteria</taxon>
        <taxon>Campylobacterales</taxon>
        <taxon>Sulfurovaceae</taxon>
        <taxon>Sulfurovum</taxon>
    </lineage>
</organism>
<dbReference type="Pfam" id="PF13545">
    <property type="entry name" value="HTH_Crp_2"/>
    <property type="match status" value="1"/>
</dbReference>
<dbReference type="Gene3D" id="1.10.10.10">
    <property type="entry name" value="Winged helix-like DNA-binding domain superfamily/Winged helix DNA-binding domain"/>
    <property type="match status" value="1"/>
</dbReference>
<evidence type="ECO:0000256" key="3">
    <source>
        <dbReference type="ARBA" id="ARBA00023163"/>
    </source>
</evidence>
<reference evidence="5" key="1">
    <citation type="submission" date="2023-01" db="EMBL/GenBank/DDBJ databases">
        <title>Sulfurovum sp. XTW-4 genome assembly.</title>
        <authorList>
            <person name="Wang J."/>
        </authorList>
    </citation>
    <scope>NUCLEOTIDE SEQUENCE</scope>
    <source>
        <strain evidence="5">XTW-4</strain>
    </source>
</reference>
<gene>
    <name evidence="5" type="ORF">PF327_01910</name>
</gene>
<dbReference type="PANTHER" id="PTHR24567">
    <property type="entry name" value="CRP FAMILY TRANSCRIPTIONAL REGULATORY PROTEIN"/>
    <property type="match status" value="1"/>
</dbReference>
<dbReference type="RefSeq" id="WP_289401095.1">
    <property type="nucleotide sequence ID" value="NZ_JAQIBC010000001.1"/>
</dbReference>
<feature type="domain" description="Cyclic nucleotide-binding" evidence="4">
    <location>
        <begin position="15"/>
        <end position="135"/>
    </location>
</feature>
<dbReference type="SUPFAM" id="SSF51206">
    <property type="entry name" value="cAMP-binding domain-like"/>
    <property type="match status" value="1"/>
</dbReference>
<accession>A0ABT7QPC0</accession>
<keyword evidence="3" id="KW-0804">Transcription</keyword>
<proteinExistence type="predicted"/>
<sequence length="208" mass="23536">MEKRNITEILKQITLFSSLSEQELSELATMTHISDYDKDSIIFTQGEMSKNVMILIDGVVSIYKHDSKGNEVVIGYFNRYALLAEAATLRKTPLPSSARFQTDGAILKISLDGFERFLLSHTSLSYAIIQSLLEKIELLQQNIHFNLAATSKEKVLNFYQKNPKLALDLKQYEIASILSMTPETLSRNISKLLQEEKLIQASTGYKIP</sequence>
<dbReference type="InterPro" id="IPR036388">
    <property type="entry name" value="WH-like_DNA-bd_sf"/>
</dbReference>
<keyword evidence="6" id="KW-1185">Reference proteome</keyword>
<evidence type="ECO:0000313" key="6">
    <source>
        <dbReference type="Proteomes" id="UP001169066"/>
    </source>
</evidence>
<dbReference type="InterPro" id="IPR000595">
    <property type="entry name" value="cNMP-bd_dom"/>
</dbReference>
<comment type="caution">
    <text evidence="5">The sequence shown here is derived from an EMBL/GenBank/DDBJ whole genome shotgun (WGS) entry which is preliminary data.</text>
</comment>
<keyword evidence="1" id="KW-0805">Transcription regulation</keyword>
<evidence type="ECO:0000256" key="1">
    <source>
        <dbReference type="ARBA" id="ARBA00023015"/>
    </source>
</evidence>
<dbReference type="InterPro" id="IPR012318">
    <property type="entry name" value="HTH_CRP"/>
</dbReference>
<dbReference type="EMBL" id="JAQIBC010000001">
    <property type="protein sequence ID" value="MDM5262945.1"/>
    <property type="molecule type" value="Genomic_DNA"/>
</dbReference>
<dbReference type="Proteomes" id="UP001169066">
    <property type="component" value="Unassembled WGS sequence"/>
</dbReference>
<name>A0ABT7QPC0_9BACT</name>
<dbReference type="CDD" id="cd00038">
    <property type="entry name" value="CAP_ED"/>
    <property type="match status" value="1"/>
</dbReference>
<keyword evidence="2" id="KW-0238">DNA-binding</keyword>
<dbReference type="InterPro" id="IPR018490">
    <property type="entry name" value="cNMP-bd_dom_sf"/>
</dbReference>
<dbReference type="PANTHER" id="PTHR24567:SF26">
    <property type="entry name" value="REGULATORY PROTEIN YEIL"/>
    <property type="match status" value="1"/>
</dbReference>
<dbReference type="SMART" id="SM00100">
    <property type="entry name" value="cNMP"/>
    <property type="match status" value="1"/>
</dbReference>
<dbReference type="PROSITE" id="PS50042">
    <property type="entry name" value="CNMP_BINDING_3"/>
    <property type="match status" value="1"/>
</dbReference>
<protein>
    <submittedName>
        <fullName evidence="5">Crp/Fnr family transcriptional regulator</fullName>
    </submittedName>
</protein>
<evidence type="ECO:0000313" key="5">
    <source>
        <dbReference type="EMBL" id="MDM5262945.1"/>
    </source>
</evidence>
<dbReference type="Pfam" id="PF00027">
    <property type="entry name" value="cNMP_binding"/>
    <property type="match status" value="1"/>
</dbReference>
<dbReference type="InterPro" id="IPR050397">
    <property type="entry name" value="Env_Response_Regulators"/>
</dbReference>